<proteinExistence type="predicted"/>
<dbReference type="Pfam" id="PF01370">
    <property type="entry name" value="Epimerase"/>
    <property type="match status" value="1"/>
</dbReference>
<keyword evidence="1" id="KW-0520">NAD</keyword>
<evidence type="ECO:0000256" key="1">
    <source>
        <dbReference type="ARBA" id="ARBA00023027"/>
    </source>
</evidence>
<evidence type="ECO:0000313" key="3">
    <source>
        <dbReference type="EMBL" id="MBI2876493.1"/>
    </source>
</evidence>
<dbReference type="AlphaFoldDB" id="A0A932FWH3"/>
<accession>A0A932FWH3</accession>
<dbReference type="EMBL" id="JACPRF010000195">
    <property type="protein sequence ID" value="MBI2876493.1"/>
    <property type="molecule type" value="Genomic_DNA"/>
</dbReference>
<sequence>MRCLVTGAAGFIGSHLSERLLREGFEVVGIDSFLDYYPRPVKEKNLEGLLSSPGFRFIEGELQRIDLAPLLGEVDYVFHQAAQAGVRASWGQSFQVYTENNIRATQLLLEACIGQGIQKFVFASSSSIYGDSPTLPTQEETYPCPVSPYGVTKLASEQLCYLYWKNFGVPCISLRYFTVYGPRQRPDMGLHKFIRALLAEQEIALYGDGHQARDFTYVADAVEANLLAMRSPYQGESFNIGGSHPVELWEIFRLLEAIGRKTPRIRRESVQKGDVRSTSADISKARRLLGYAPQVSLEEGLEREYQWLKEEEDRDAHR</sequence>
<name>A0A932FWH3_UNCTE</name>
<dbReference type="InterPro" id="IPR036291">
    <property type="entry name" value="NAD(P)-bd_dom_sf"/>
</dbReference>
<reference evidence="3" key="1">
    <citation type="submission" date="2020-07" db="EMBL/GenBank/DDBJ databases">
        <title>Huge and variable diversity of episymbiotic CPR bacteria and DPANN archaea in groundwater ecosystems.</title>
        <authorList>
            <person name="He C.Y."/>
            <person name="Keren R."/>
            <person name="Whittaker M."/>
            <person name="Farag I.F."/>
            <person name="Doudna J."/>
            <person name="Cate J.H.D."/>
            <person name="Banfield J.F."/>
        </authorList>
    </citation>
    <scope>NUCLEOTIDE SEQUENCE</scope>
    <source>
        <strain evidence="3">NC_groundwater_672_Ag_B-0.1um_62_36</strain>
    </source>
</reference>
<dbReference type="Gene3D" id="3.40.50.720">
    <property type="entry name" value="NAD(P)-binding Rossmann-like Domain"/>
    <property type="match status" value="1"/>
</dbReference>
<dbReference type="PRINTS" id="PR01713">
    <property type="entry name" value="NUCEPIMERASE"/>
</dbReference>
<gene>
    <name evidence="3" type="ORF">HYY20_06390</name>
</gene>
<comment type="caution">
    <text evidence="3">The sequence shown here is derived from an EMBL/GenBank/DDBJ whole genome shotgun (WGS) entry which is preliminary data.</text>
</comment>
<dbReference type="InterPro" id="IPR001509">
    <property type="entry name" value="Epimerase_deHydtase"/>
</dbReference>
<evidence type="ECO:0000259" key="2">
    <source>
        <dbReference type="Pfam" id="PF01370"/>
    </source>
</evidence>
<dbReference type="PANTHER" id="PTHR43574">
    <property type="entry name" value="EPIMERASE-RELATED"/>
    <property type="match status" value="1"/>
</dbReference>
<feature type="domain" description="NAD-dependent epimerase/dehydratase" evidence="2">
    <location>
        <begin position="4"/>
        <end position="241"/>
    </location>
</feature>
<dbReference type="Proteomes" id="UP000769766">
    <property type="component" value="Unassembled WGS sequence"/>
</dbReference>
<organism evidence="3 4">
    <name type="scientific">Tectimicrobiota bacterium</name>
    <dbReference type="NCBI Taxonomy" id="2528274"/>
    <lineage>
        <taxon>Bacteria</taxon>
        <taxon>Pseudomonadati</taxon>
        <taxon>Nitrospinota/Tectimicrobiota group</taxon>
        <taxon>Candidatus Tectimicrobiota</taxon>
    </lineage>
</organism>
<evidence type="ECO:0000313" key="4">
    <source>
        <dbReference type="Proteomes" id="UP000769766"/>
    </source>
</evidence>
<protein>
    <submittedName>
        <fullName evidence="3">NAD-dependent epimerase/dehydratase family protein</fullName>
    </submittedName>
</protein>
<dbReference type="SUPFAM" id="SSF51735">
    <property type="entry name" value="NAD(P)-binding Rossmann-fold domains"/>
    <property type="match status" value="1"/>
</dbReference>